<accession>A0A1G7NQ51</accession>
<dbReference type="Pfam" id="PF13338">
    <property type="entry name" value="AbiEi_4"/>
    <property type="match status" value="1"/>
</dbReference>
<name>A0A1G7NQ51_9ACTN</name>
<keyword evidence="3" id="KW-1185">Reference proteome</keyword>
<dbReference type="Proteomes" id="UP000199406">
    <property type="component" value="Unassembled WGS sequence"/>
</dbReference>
<evidence type="ECO:0000313" key="3">
    <source>
        <dbReference type="Proteomes" id="UP000199406"/>
    </source>
</evidence>
<dbReference type="InterPro" id="IPR025159">
    <property type="entry name" value="AbiEi_N"/>
</dbReference>
<dbReference type="STRING" id="1550231.SAMN05660662_3297"/>
<organism evidence="2 3">
    <name type="scientific">Blastococcus aurantiacus</name>
    <dbReference type="NCBI Taxonomy" id="1550231"/>
    <lineage>
        <taxon>Bacteria</taxon>
        <taxon>Bacillati</taxon>
        <taxon>Actinomycetota</taxon>
        <taxon>Actinomycetes</taxon>
        <taxon>Geodermatophilales</taxon>
        <taxon>Geodermatophilaceae</taxon>
        <taxon>Blastococcus</taxon>
    </lineage>
</organism>
<evidence type="ECO:0000313" key="2">
    <source>
        <dbReference type="EMBL" id="SDF76205.1"/>
    </source>
</evidence>
<gene>
    <name evidence="2" type="ORF">SAMN05660662_3297</name>
</gene>
<proteinExistence type="predicted"/>
<evidence type="ECO:0000259" key="1">
    <source>
        <dbReference type="Pfam" id="PF13338"/>
    </source>
</evidence>
<reference evidence="3" key="1">
    <citation type="submission" date="2016-10" db="EMBL/GenBank/DDBJ databases">
        <authorList>
            <person name="Varghese N."/>
            <person name="Submissions S."/>
        </authorList>
    </citation>
    <scope>NUCLEOTIDE SEQUENCE [LARGE SCALE GENOMIC DNA]</scope>
    <source>
        <strain evidence="3">DSM 44268</strain>
    </source>
</reference>
<dbReference type="AlphaFoldDB" id="A0A1G7NQ51"/>
<sequence>MTETRAVHPLLRAAAERRLGVFTAADVRRAAYDHSEVRQLCASGRWVRLRRGVYIAADDVPATDDAQARDEVACMAVLLHLGRPHTAVSHTTAARLRGWPLPRDTDRTVRLTDPDRWRRGQGFVMSRAPLPPGDVVRRGPLRVTSTARTLVDCAREWPLEDAVVAMDAALLAEHTTPEQLRHATTAAAHWAGARRAVRAVELADGRAESPLETRGRLRIVGAGLPTPELQVEIRVGGRLVAVVDGWFDDAAVAVEFDGRVKYTDPWRDRSAGQVLWEEKRREDALRALDIRVVRIVDPDVGPGWAATEQRLRHLTSTPGPAERRFTVHPRIRGLCRSG</sequence>
<feature type="domain" description="AbiEi antitoxin N-terminal" evidence="1">
    <location>
        <begin position="11"/>
        <end position="55"/>
    </location>
</feature>
<protein>
    <submittedName>
        <fullName evidence="2">Transcriptional regulator, AbiEi antitoxin, Type IV TA system</fullName>
    </submittedName>
</protein>
<dbReference type="EMBL" id="FNBT01000006">
    <property type="protein sequence ID" value="SDF76205.1"/>
    <property type="molecule type" value="Genomic_DNA"/>
</dbReference>